<dbReference type="KEGG" id="scd:Spica_0700"/>
<keyword evidence="2" id="KW-1185">Reference proteome</keyword>
<dbReference type="HOGENOM" id="CLU_133764_1_0_12"/>
<dbReference type="Proteomes" id="UP000000503">
    <property type="component" value="Chromosome"/>
</dbReference>
<reference evidence="2" key="1">
    <citation type="journal article" date="2013" name="Stand. Genomic Sci.">
        <title>Genome sequence of the thermophilic fresh-water bacterium Spirochaeta caldaria type strain (H1(T)), reclassification of Spirochaeta caldaria, Spirochaeta stenostrepta, and Spirochaeta zuelzerae in the genus Treponema as Treponema caldaria comb. nov., Treponema stenostrepta comb. nov., and Treponema zuelzerae comb. nov., and emendation of the genus Treponema.</title>
        <authorList>
            <person name="Abt B."/>
            <person name="Goker M."/>
            <person name="Scheuner C."/>
            <person name="Han C."/>
            <person name="Lu M."/>
            <person name="Misra M."/>
            <person name="Lapidus A."/>
            <person name="Nolan M."/>
            <person name="Lucas S."/>
            <person name="Hammon N."/>
            <person name="Deshpande S."/>
            <person name="Cheng J.F."/>
            <person name="Tapia R."/>
            <person name="Goodwin L.A."/>
            <person name="Pitluck S."/>
            <person name="Liolios K."/>
            <person name="Pagani I."/>
            <person name="Ivanova N."/>
            <person name="Mavromatis K."/>
            <person name="Mikhailova N."/>
            <person name="Huntemann M."/>
            <person name="Pati A."/>
            <person name="Chen A."/>
            <person name="Palaniappan K."/>
            <person name="Land M."/>
            <person name="Hauser L."/>
            <person name="Jeffries C.D."/>
            <person name="Rohde M."/>
            <person name="Spring S."/>
            <person name="Gronow S."/>
            <person name="Detter J.C."/>
            <person name="Bristow J."/>
            <person name="Eisen J.A."/>
            <person name="Markowitz V."/>
            <person name="Hugenholtz P."/>
            <person name="Kyrpides N.C."/>
            <person name="Woyke T."/>
            <person name="Klenk H.P."/>
        </authorList>
    </citation>
    <scope>NUCLEOTIDE SEQUENCE</scope>
    <source>
        <strain evidence="2">ATCC 51460 / DSM 7334 / H1</strain>
    </source>
</reference>
<keyword evidence="1" id="KW-0456">Lyase</keyword>
<gene>
    <name evidence="1" type="ordered locus">Spica_0700</name>
</gene>
<evidence type="ECO:0000313" key="1">
    <source>
        <dbReference type="EMBL" id="AEJ18854.1"/>
    </source>
</evidence>
<dbReference type="AlphaFoldDB" id="F8EXB1"/>
<dbReference type="EMBL" id="CP002868">
    <property type="protein sequence ID" value="AEJ18854.1"/>
    <property type="molecule type" value="Genomic_DNA"/>
</dbReference>
<sequence>MIEFQYFEGCPNAVKTLENLRSALKAVQIEESALVLREVPSPELAESLNFQGSPTILVDGVDIYTGQKPDSYNYTCRIYTFSGKKTGVIPQEFIEEKLRKG</sequence>
<dbReference type="RefSeq" id="WP_013968166.1">
    <property type="nucleotide sequence ID" value="NC_015732.1"/>
</dbReference>
<name>F8EXB1_GRAC1</name>
<organism evidence="1 2">
    <name type="scientific">Gracilinema caldarium (strain ATCC 51460 / DSM 7334 / H1)</name>
    <name type="common">Treponema caldarium</name>
    <dbReference type="NCBI Taxonomy" id="744872"/>
    <lineage>
        <taxon>Bacteria</taxon>
        <taxon>Pseudomonadati</taxon>
        <taxon>Spirochaetota</taxon>
        <taxon>Spirochaetia</taxon>
        <taxon>Spirochaetales</taxon>
        <taxon>Breznakiellaceae</taxon>
        <taxon>Gracilinema</taxon>
    </lineage>
</organism>
<accession>F8EXB1</accession>
<proteinExistence type="predicted"/>
<dbReference type="OrthoDB" id="9808140at2"/>
<evidence type="ECO:0000313" key="2">
    <source>
        <dbReference type="Proteomes" id="UP000000503"/>
    </source>
</evidence>
<protein>
    <submittedName>
        <fullName evidence="1">Alkylmercury lyase</fullName>
    </submittedName>
</protein>
<dbReference type="GO" id="GO:0016829">
    <property type="term" value="F:lyase activity"/>
    <property type="evidence" value="ECO:0007669"/>
    <property type="project" value="UniProtKB-KW"/>
</dbReference>